<dbReference type="EMBL" id="FAOZ01000015">
    <property type="protein sequence ID" value="CUU57841.1"/>
    <property type="molecule type" value="Genomic_DNA"/>
</dbReference>
<name>A0A0S4QQK0_9ACTN</name>
<accession>A0A0S4QQK0</accession>
<dbReference type="InterPro" id="IPR046251">
    <property type="entry name" value="DUF6284"/>
</dbReference>
<reference evidence="2" key="1">
    <citation type="submission" date="2015-11" db="EMBL/GenBank/DDBJ databases">
        <authorList>
            <person name="Varghese N."/>
        </authorList>
    </citation>
    <scope>NUCLEOTIDE SEQUENCE [LARGE SCALE GENOMIC DNA]</scope>
    <source>
        <strain evidence="2">DSM 45899</strain>
    </source>
</reference>
<dbReference type="Pfam" id="PF19801">
    <property type="entry name" value="DUF6284"/>
    <property type="match status" value="1"/>
</dbReference>
<sequence>MNDLGVFAMEREPTRAELAAIEAEWPSIAADLAEVDREIAAIRAAEDASLIRVGGAGRGKTSPAAVTLAAFRLPVAKSLRWAHVAPSMVDEESAGVAS</sequence>
<evidence type="ECO:0000313" key="2">
    <source>
        <dbReference type="Proteomes" id="UP000198802"/>
    </source>
</evidence>
<dbReference type="AlphaFoldDB" id="A0A0S4QQK0"/>
<proteinExistence type="predicted"/>
<dbReference type="Proteomes" id="UP000198802">
    <property type="component" value="Unassembled WGS sequence"/>
</dbReference>
<protein>
    <submittedName>
        <fullName evidence="1">Uncharacterized protein</fullName>
    </submittedName>
</protein>
<evidence type="ECO:0000313" key="1">
    <source>
        <dbReference type="EMBL" id="CUU57841.1"/>
    </source>
</evidence>
<keyword evidence="2" id="KW-1185">Reference proteome</keyword>
<dbReference type="RefSeq" id="WP_091279987.1">
    <property type="nucleotide sequence ID" value="NZ_FAOZ01000015.1"/>
</dbReference>
<gene>
    <name evidence="1" type="ORF">Ga0074812_11543</name>
</gene>
<organism evidence="1 2">
    <name type="scientific">Parafrankia irregularis</name>
    <dbReference type="NCBI Taxonomy" id="795642"/>
    <lineage>
        <taxon>Bacteria</taxon>
        <taxon>Bacillati</taxon>
        <taxon>Actinomycetota</taxon>
        <taxon>Actinomycetes</taxon>
        <taxon>Frankiales</taxon>
        <taxon>Frankiaceae</taxon>
        <taxon>Parafrankia</taxon>
    </lineage>
</organism>